<evidence type="ECO:0000313" key="6">
    <source>
        <dbReference type="EMBL" id="NBG88866.1"/>
    </source>
</evidence>
<evidence type="ECO:0000259" key="5">
    <source>
        <dbReference type="Pfam" id="PF06458"/>
    </source>
</evidence>
<sequence length="722" mass="79478">MKLTKSRFIALTLVFLMAFSFSLFSAFAVSNGNGDQEIKAIKVDNYPEGNNEIKDSNQPQALIPWLEDKFEIEIEAYYIKAASEQAGGGIFTSQGMLIDDPVNDPIIGKYIDNQGQAFNRNLHATVEYKDIPSEAFVAFDPGEPIPFGISHVLFLGKTPTDPEDPEGILRVIKRVEGEGPSEGYEIAIEAYESGNGSENMKTTSNNGPMFVPIVKNTNGDTNPDIILAQGTYRVWESDTQGADRVEYSKPVPENNDGPDYVVVEIKENMVTELTITNIFDEPVVPERGVTVTKVVEGTPTEDGDFEVSIEPFEMWERNGKALDFTEPDDSFPIVEAIEVDAPNTIDLEPGLYRLWESNTRGADNVSYSGDIEEISLPDELEGVVIRIPEDGYKEITITNTFDAPPPPPVLRGSVTVEHVEVDGDFNVISILQPRSNVVTNAVVGTSYSTESLDFPGFQFVRVDPNGAAASGNVTVATKHVVFQYTRIDDEPPETGSVTVEYVEIDDDGEIVSILQEKEFVVENAEVGTPYDTLELSFEGFEFVQVDPEGAPASGTVTAEDQHVVYQYIRIDDVTPPELGSVTVEYVEVNEEWEIVSILQEKAFVAENVEVGTPYETTELAFEGFRFERVDPEGAPASGTVSAEDQHVVYQYTKIVERIDDLDPPEAPVDEEPPADETPILDEEPPLGIDQLPRTGQYHVAVFMVFGLMISGLGVALKRFLAS</sequence>
<dbReference type="RefSeq" id="WP_160721944.1">
    <property type="nucleotide sequence ID" value="NZ_SUMG01000013.1"/>
</dbReference>
<accession>A0AA43XM30</accession>
<proteinExistence type="predicted"/>
<dbReference type="InterPro" id="IPR009459">
    <property type="entry name" value="MucBP_dom"/>
</dbReference>
<dbReference type="Pfam" id="PF06458">
    <property type="entry name" value="MucBP"/>
    <property type="match status" value="3"/>
</dbReference>
<reference evidence="6 7" key="1">
    <citation type="submission" date="2019-04" db="EMBL/GenBank/DDBJ databases">
        <title>Isachenkonia alkalipeptolytica gen. nov. sp. nov. a new anaerobic, alkiliphilic organothrophic bacterium capable to reduce synthesized ferrihydrite isolated from a soda lake.</title>
        <authorList>
            <person name="Toshchakov S.V."/>
            <person name="Zavarzina D.G."/>
            <person name="Zhilina T.N."/>
            <person name="Kostrikina N.A."/>
            <person name="Kublanov I.V."/>
        </authorList>
    </citation>
    <scope>NUCLEOTIDE SEQUENCE [LARGE SCALE GENOMIC DNA]</scope>
    <source>
        <strain evidence="6 7">Z-1701</strain>
    </source>
</reference>
<evidence type="ECO:0000256" key="3">
    <source>
        <dbReference type="SAM" id="Phobius"/>
    </source>
</evidence>
<evidence type="ECO:0000313" key="7">
    <source>
        <dbReference type="Proteomes" id="UP000449710"/>
    </source>
</evidence>
<feature type="domain" description="MucBP" evidence="5">
    <location>
        <begin position="414"/>
        <end position="485"/>
    </location>
</feature>
<organism evidence="6 7">
    <name type="scientific">Isachenkonia alkalipeptolytica</name>
    <dbReference type="NCBI Taxonomy" id="2565777"/>
    <lineage>
        <taxon>Bacteria</taxon>
        <taxon>Bacillati</taxon>
        <taxon>Bacillota</taxon>
        <taxon>Clostridia</taxon>
        <taxon>Eubacteriales</taxon>
        <taxon>Clostridiaceae</taxon>
        <taxon>Isachenkonia</taxon>
    </lineage>
</organism>
<dbReference type="EMBL" id="SUMG01000013">
    <property type="protein sequence ID" value="NBG88866.1"/>
    <property type="molecule type" value="Genomic_DNA"/>
</dbReference>
<evidence type="ECO:0000256" key="4">
    <source>
        <dbReference type="SAM" id="SignalP"/>
    </source>
</evidence>
<feature type="domain" description="MucBP" evidence="5">
    <location>
        <begin position="497"/>
        <end position="567"/>
    </location>
</feature>
<keyword evidence="3" id="KW-0472">Membrane</keyword>
<keyword evidence="1" id="KW-0677">Repeat</keyword>
<feature type="compositionally biased region" description="Acidic residues" evidence="2">
    <location>
        <begin position="661"/>
        <end position="684"/>
    </location>
</feature>
<feature type="domain" description="MucBP" evidence="5">
    <location>
        <begin position="581"/>
        <end position="652"/>
    </location>
</feature>
<dbReference type="Gene3D" id="3.10.20.320">
    <property type="entry name" value="Putative peptidoglycan bound protein (lpxtg motif)"/>
    <property type="match status" value="3"/>
</dbReference>
<dbReference type="AlphaFoldDB" id="A0AA43XM30"/>
<feature type="chain" id="PRO_5041334167" description="MucBP domain-containing protein" evidence="4">
    <location>
        <begin position="29"/>
        <end position="722"/>
    </location>
</feature>
<evidence type="ECO:0000256" key="2">
    <source>
        <dbReference type="SAM" id="MobiDB-lite"/>
    </source>
</evidence>
<name>A0AA43XM30_9CLOT</name>
<keyword evidence="4" id="KW-0732">Signal</keyword>
<comment type="caution">
    <text evidence="6">The sequence shown here is derived from an EMBL/GenBank/DDBJ whole genome shotgun (WGS) entry which is preliminary data.</text>
</comment>
<feature type="region of interest" description="Disordered" evidence="2">
    <location>
        <begin position="660"/>
        <end position="687"/>
    </location>
</feature>
<keyword evidence="3" id="KW-1133">Transmembrane helix</keyword>
<dbReference type="Proteomes" id="UP000449710">
    <property type="component" value="Unassembled WGS sequence"/>
</dbReference>
<feature type="signal peptide" evidence="4">
    <location>
        <begin position="1"/>
        <end position="28"/>
    </location>
</feature>
<gene>
    <name evidence="6" type="ORF">ISALK_10175</name>
</gene>
<keyword evidence="7" id="KW-1185">Reference proteome</keyword>
<keyword evidence="3" id="KW-0812">Transmembrane</keyword>
<evidence type="ECO:0000256" key="1">
    <source>
        <dbReference type="ARBA" id="ARBA00022737"/>
    </source>
</evidence>
<feature type="transmembrane region" description="Helical" evidence="3">
    <location>
        <begin position="697"/>
        <end position="716"/>
    </location>
</feature>
<protein>
    <recommendedName>
        <fullName evidence="5">MucBP domain-containing protein</fullName>
    </recommendedName>
</protein>